<protein>
    <submittedName>
        <fullName evidence="4">Methylthioribulose-1-phosphate dehydratase</fullName>
        <ecNumber evidence="4">4.2.1.109</ecNumber>
    </submittedName>
</protein>
<dbReference type="EC" id="4.2.1.109" evidence="4"/>
<sequence length="232" mass="25435">MSENYMEKMKELGISEEVVNQVLAVAKRMDDKGLVNSFAGNISAKVDGKIYITPTGQNKGLLTPEKIAVVNQDGERIFGMKETSEIIMHSMAYDICEENGWDVGGVVHSHSKVLTAFSMAGLDVETTALPEMMGNFHKIPCAPYGAPGTKFIMTMAEPYFAEGYRIVLLGNHGSLAVGRTVEEAMNVVEASESIAEQILITKYILGGEASLDVDEIARFFDIYKENRLGRVK</sequence>
<gene>
    <name evidence="4" type="primary">mtnB_2</name>
    <name evidence="4" type="ORF">ERS852491_02957</name>
</gene>
<dbReference type="InterPro" id="IPR001303">
    <property type="entry name" value="Aldolase_II/adducin_N"/>
</dbReference>
<evidence type="ECO:0000256" key="2">
    <source>
        <dbReference type="ARBA" id="ARBA00023239"/>
    </source>
</evidence>
<proteinExistence type="predicted"/>
<evidence type="ECO:0000313" key="4">
    <source>
        <dbReference type="EMBL" id="CUO68305.1"/>
    </source>
</evidence>
<dbReference type="GO" id="GO:0005829">
    <property type="term" value="C:cytosol"/>
    <property type="evidence" value="ECO:0007669"/>
    <property type="project" value="TreeGrafter"/>
</dbReference>
<dbReference type="GO" id="GO:0046570">
    <property type="term" value="F:methylthioribulose 1-phosphate dehydratase activity"/>
    <property type="evidence" value="ECO:0007669"/>
    <property type="project" value="UniProtKB-EC"/>
</dbReference>
<dbReference type="RefSeq" id="WP_242857607.1">
    <property type="nucleotide sequence ID" value="NZ_CYZU01000028.1"/>
</dbReference>
<dbReference type="GO" id="GO:0019323">
    <property type="term" value="P:pentose catabolic process"/>
    <property type="evidence" value="ECO:0007669"/>
    <property type="project" value="TreeGrafter"/>
</dbReference>
<evidence type="ECO:0000259" key="3">
    <source>
        <dbReference type="SMART" id="SM01007"/>
    </source>
</evidence>
<accession>A0A174H627</accession>
<dbReference type="AlphaFoldDB" id="A0A174H627"/>
<dbReference type="GO" id="GO:0016832">
    <property type="term" value="F:aldehyde-lyase activity"/>
    <property type="evidence" value="ECO:0007669"/>
    <property type="project" value="TreeGrafter"/>
</dbReference>
<reference evidence="4 5" key="1">
    <citation type="submission" date="2015-09" db="EMBL/GenBank/DDBJ databases">
        <authorList>
            <consortium name="Pathogen Informatics"/>
        </authorList>
    </citation>
    <scope>NUCLEOTIDE SEQUENCE [LARGE SCALE GENOMIC DNA]</scope>
    <source>
        <strain evidence="4 5">2789STDY5834876</strain>
    </source>
</reference>
<feature type="domain" description="Class II aldolase/adducin N-terminal" evidence="3">
    <location>
        <begin position="20"/>
        <end position="199"/>
    </location>
</feature>
<evidence type="ECO:0000256" key="1">
    <source>
        <dbReference type="ARBA" id="ARBA00022723"/>
    </source>
</evidence>
<dbReference type="Gene3D" id="3.40.225.10">
    <property type="entry name" value="Class II aldolase/adducin N-terminal domain"/>
    <property type="match status" value="1"/>
</dbReference>
<evidence type="ECO:0000313" key="5">
    <source>
        <dbReference type="Proteomes" id="UP000095544"/>
    </source>
</evidence>
<dbReference type="EMBL" id="CYZU01000028">
    <property type="protein sequence ID" value="CUO68305.1"/>
    <property type="molecule type" value="Genomic_DNA"/>
</dbReference>
<dbReference type="InterPro" id="IPR036409">
    <property type="entry name" value="Aldolase_II/adducin_N_sf"/>
</dbReference>
<dbReference type="Pfam" id="PF00596">
    <property type="entry name" value="Aldolase_II"/>
    <property type="match status" value="1"/>
</dbReference>
<dbReference type="PANTHER" id="PTHR22789">
    <property type="entry name" value="FUCULOSE PHOSPHATE ALDOLASE"/>
    <property type="match status" value="1"/>
</dbReference>
<keyword evidence="1" id="KW-0479">Metal-binding</keyword>
<name>A0A174H627_9FIRM</name>
<keyword evidence="2 4" id="KW-0456">Lyase</keyword>
<dbReference type="SMART" id="SM01007">
    <property type="entry name" value="Aldolase_II"/>
    <property type="match status" value="1"/>
</dbReference>
<dbReference type="GO" id="GO:0046872">
    <property type="term" value="F:metal ion binding"/>
    <property type="evidence" value="ECO:0007669"/>
    <property type="project" value="UniProtKB-KW"/>
</dbReference>
<dbReference type="InterPro" id="IPR050197">
    <property type="entry name" value="Aldolase_class_II_sugar_metab"/>
</dbReference>
<dbReference type="SUPFAM" id="SSF53639">
    <property type="entry name" value="AraD/HMP-PK domain-like"/>
    <property type="match status" value="1"/>
</dbReference>
<organism evidence="4 5">
    <name type="scientific">Faecalicatena contorta</name>
    <dbReference type="NCBI Taxonomy" id="39482"/>
    <lineage>
        <taxon>Bacteria</taxon>
        <taxon>Bacillati</taxon>
        <taxon>Bacillota</taxon>
        <taxon>Clostridia</taxon>
        <taxon>Lachnospirales</taxon>
        <taxon>Lachnospiraceae</taxon>
        <taxon>Faecalicatena</taxon>
    </lineage>
</organism>
<dbReference type="Proteomes" id="UP000095544">
    <property type="component" value="Unassembled WGS sequence"/>
</dbReference>
<dbReference type="STRING" id="39482.ERS852491_02957"/>
<dbReference type="PANTHER" id="PTHR22789:SF0">
    <property type="entry name" value="3-OXO-TETRONATE 4-PHOSPHATE DECARBOXYLASE-RELATED"/>
    <property type="match status" value="1"/>
</dbReference>